<evidence type="ECO:0000256" key="1">
    <source>
        <dbReference type="SAM" id="MobiDB-lite"/>
    </source>
</evidence>
<organism evidence="2 3">
    <name type="scientific">Collichthys lucidus</name>
    <name type="common">Big head croaker</name>
    <name type="synonym">Sciaena lucida</name>
    <dbReference type="NCBI Taxonomy" id="240159"/>
    <lineage>
        <taxon>Eukaryota</taxon>
        <taxon>Metazoa</taxon>
        <taxon>Chordata</taxon>
        <taxon>Craniata</taxon>
        <taxon>Vertebrata</taxon>
        <taxon>Euteleostomi</taxon>
        <taxon>Actinopterygii</taxon>
        <taxon>Neopterygii</taxon>
        <taxon>Teleostei</taxon>
        <taxon>Neoteleostei</taxon>
        <taxon>Acanthomorphata</taxon>
        <taxon>Eupercaria</taxon>
        <taxon>Sciaenidae</taxon>
        <taxon>Collichthys</taxon>
    </lineage>
</organism>
<name>A0A4U5UJT3_COLLU</name>
<gene>
    <name evidence="2" type="ORF">D9C73_009157</name>
</gene>
<dbReference type="STRING" id="240159.A0A4U5UJT3"/>
<feature type="region of interest" description="Disordered" evidence="1">
    <location>
        <begin position="1"/>
        <end position="20"/>
    </location>
</feature>
<dbReference type="Proteomes" id="UP000298787">
    <property type="component" value="Chromosome 8"/>
</dbReference>
<dbReference type="EMBL" id="CM014085">
    <property type="protein sequence ID" value="TKS75074.1"/>
    <property type="molecule type" value="Genomic_DNA"/>
</dbReference>
<keyword evidence="3" id="KW-1185">Reference proteome</keyword>
<protein>
    <submittedName>
        <fullName evidence="2">Phosphatase and actin regulator 1</fullName>
    </submittedName>
</protein>
<proteinExistence type="predicted"/>
<reference evidence="2 3" key="1">
    <citation type="submission" date="2019-01" db="EMBL/GenBank/DDBJ databases">
        <title>Genome Assembly of Collichthys lucidus.</title>
        <authorList>
            <person name="Cai M."/>
            <person name="Xiao S."/>
        </authorList>
    </citation>
    <scope>NUCLEOTIDE SEQUENCE [LARGE SCALE GENOMIC DNA]</scope>
    <source>
        <strain evidence="2">JT15FE1705JMU</strain>
        <tissue evidence="2">Muscle</tissue>
    </source>
</reference>
<dbReference type="AlphaFoldDB" id="A0A4U5UJT3"/>
<evidence type="ECO:0000313" key="2">
    <source>
        <dbReference type="EMBL" id="TKS75074.1"/>
    </source>
</evidence>
<accession>A0A4U5UJT3</accession>
<sequence length="92" mass="10398">MAAAPEEEVDRRPIRRVRSKSDTPYINEARISLHLETVPTHQHDFGLSLCKLLTVPMVLSCTWVDAHSTVMCGRPNYPYGGIDRYCSNQTPP</sequence>
<evidence type="ECO:0000313" key="3">
    <source>
        <dbReference type="Proteomes" id="UP000298787"/>
    </source>
</evidence>